<dbReference type="Pfam" id="PF17127">
    <property type="entry name" value="DUF5106"/>
    <property type="match status" value="1"/>
</dbReference>
<dbReference type="RefSeq" id="WP_167554223.1">
    <property type="nucleotide sequence ID" value="NZ_JAYLLN010000013.1"/>
</dbReference>
<feature type="domain" description="DUF5106" evidence="1">
    <location>
        <begin position="16"/>
        <end position="167"/>
    </location>
</feature>
<accession>A0ABU8I4L4</accession>
<dbReference type="InterPro" id="IPR036249">
    <property type="entry name" value="Thioredoxin-like_sf"/>
</dbReference>
<protein>
    <submittedName>
        <fullName evidence="2">DUF5106 domain-containing protein</fullName>
    </submittedName>
</protein>
<dbReference type="Gene3D" id="3.40.30.10">
    <property type="entry name" value="Glutaredoxin"/>
    <property type="match status" value="1"/>
</dbReference>
<evidence type="ECO:0000259" key="1">
    <source>
        <dbReference type="Pfam" id="PF17127"/>
    </source>
</evidence>
<comment type="caution">
    <text evidence="2">The sequence shown here is derived from an EMBL/GenBank/DDBJ whole genome shotgun (WGS) entry which is preliminary data.</text>
</comment>
<keyword evidence="3" id="KW-1185">Reference proteome</keyword>
<dbReference type="Proteomes" id="UP001363035">
    <property type="component" value="Unassembled WGS sequence"/>
</dbReference>
<reference evidence="2 3" key="1">
    <citation type="submission" date="2024-01" db="EMBL/GenBank/DDBJ databases">
        <title>Sphingobacterium tenebrionis sp. nov., a novel endophyte isolated from tenebrio molitor intestines.</title>
        <authorList>
            <person name="Zhang C."/>
        </authorList>
    </citation>
    <scope>NUCLEOTIDE SEQUENCE [LARGE SCALE GENOMIC DNA]</scope>
    <source>
        <strain evidence="2 3">PU5-4</strain>
    </source>
</reference>
<dbReference type="EMBL" id="JAYLLN010000013">
    <property type="protein sequence ID" value="MEI5984677.1"/>
    <property type="molecule type" value="Genomic_DNA"/>
</dbReference>
<evidence type="ECO:0000313" key="3">
    <source>
        <dbReference type="Proteomes" id="UP001363035"/>
    </source>
</evidence>
<dbReference type="InterPro" id="IPR033395">
    <property type="entry name" value="DUF5106"/>
</dbReference>
<dbReference type="SUPFAM" id="SSF52833">
    <property type="entry name" value="Thioredoxin-like"/>
    <property type="match status" value="1"/>
</dbReference>
<proteinExistence type="predicted"/>
<organism evidence="2 3">
    <name type="scientific">Sphingobacterium tenebrionis</name>
    <dbReference type="NCBI Taxonomy" id="3111775"/>
    <lineage>
        <taxon>Bacteria</taxon>
        <taxon>Pseudomonadati</taxon>
        <taxon>Bacteroidota</taxon>
        <taxon>Sphingobacteriia</taxon>
        <taxon>Sphingobacteriales</taxon>
        <taxon>Sphingobacteriaceae</taxon>
        <taxon>Sphingobacterium</taxon>
    </lineage>
</organism>
<sequence length="304" mass="35085">MKYLGILFGLMVIVSCQQNKKTSTPTETTTAKVYSPPQAPTVLTSPEDQNTYVFDHYWDNYNFQDTLLSLNPEYSEQAIVNYINMMKFVDEKKFNDGLEDLFNQAKIEPKTFQYLTTTMDRYLGDPNSPLRNDILYEGFILNLLKTDKLTEALTIKYKTLLPMVQKNKPGTKAADFKFLKDDATFSSLYEEKADWIFLFFYEPGCSSCADAIEALKDYQPFNALIDSGKLKVLAIYPDGNRDLWDDYKAEIPENWINGLDEEQYIVNKGIYQIKATPTIYLLDQHKNVLLKDANLDEVAKYLKI</sequence>
<name>A0ABU8I4L4_9SPHI</name>
<dbReference type="PROSITE" id="PS51257">
    <property type="entry name" value="PROKAR_LIPOPROTEIN"/>
    <property type="match status" value="1"/>
</dbReference>
<gene>
    <name evidence="2" type="ORF">VJ786_07170</name>
</gene>
<evidence type="ECO:0000313" key="2">
    <source>
        <dbReference type="EMBL" id="MEI5984677.1"/>
    </source>
</evidence>